<dbReference type="InterPro" id="IPR022357">
    <property type="entry name" value="MIP_CS"/>
</dbReference>
<reference evidence="7" key="1">
    <citation type="submission" date="2025-08" db="UniProtKB">
        <authorList>
            <consortium name="RefSeq"/>
        </authorList>
    </citation>
    <scope>IDENTIFICATION</scope>
</reference>
<sequence>MERARGLCINMKPLLRECLAEFLGVYIMILMGVGSMAQMITSKGTKGDYFSSTIAFALATTFAMYICGGVSGAQLNPAVSFGMCVMGKHQWRKLPFYTLFQMLGSFCGAATVYALYYDAIMNLTQGKFTVTGPNATAHIFSTYPVTSASGMALWIR</sequence>
<dbReference type="PANTHER" id="PTHR43829">
    <property type="entry name" value="AQUAPORIN OR AQUAGLYCEROPORIN RELATED"/>
    <property type="match status" value="1"/>
</dbReference>
<feature type="transmembrane region" description="Helical" evidence="5">
    <location>
        <begin position="136"/>
        <end position="155"/>
    </location>
</feature>
<evidence type="ECO:0000256" key="5">
    <source>
        <dbReference type="SAM" id="Phobius"/>
    </source>
</evidence>
<feature type="transmembrane region" description="Helical" evidence="5">
    <location>
        <begin position="20"/>
        <end position="41"/>
    </location>
</feature>
<evidence type="ECO:0000256" key="4">
    <source>
        <dbReference type="ARBA" id="ARBA00034651"/>
    </source>
</evidence>
<organism evidence="6 7">
    <name type="scientific">Clupea harengus</name>
    <name type="common">Atlantic herring</name>
    <dbReference type="NCBI Taxonomy" id="7950"/>
    <lineage>
        <taxon>Eukaryota</taxon>
        <taxon>Metazoa</taxon>
        <taxon>Chordata</taxon>
        <taxon>Craniata</taxon>
        <taxon>Vertebrata</taxon>
        <taxon>Euteleostomi</taxon>
        <taxon>Actinopterygii</taxon>
        <taxon>Neopterygii</taxon>
        <taxon>Teleostei</taxon>
        <taxon>Clupei</taxon>
        <taxon>Clupeiformes</taxon>
        <taxon>Clupeoidei</taxon>
        <taxon>Clupeidae</taxon>
        <taxon>Clupea</taxon>
    </lineage>
</organism>
<evidence type="ECO:0000313" key="7">
    <source>
        <dbReference type="RefSeq" id="XP_042564984.1"/>
    </source>
</evidence>
<dbReference type="Proteomes" id="UP000515152">
    <property type="component" value="Chromosome 11"/>
</dbReference>
<comment type="catalytic activity">
    <reaction evidence="3">
        <text>urea(in) = urea(out)</text>
        <dbReference type="Rhea" id="RHEA:32799"/>
        <dbReference type="ChEBI" id="CHEBI:16199"/>
    </reaction>
</comment>
<accession>A0A8M1KTN2</accession>
<name>A0A8M1KTN2_CLUHA</name>
<dbReference type="PROSITE" id="PS00221">
    <property type="entry name" value="MIP"/>
    <property type="match status" value="1"/>
</dbReference>
<feature type="transmembrane region" description="Helical" evidence="5">
    <location>
        <begin position="94"/>
        <end position="116"/>
    </location>
</feature>
<dbReference type="PANTHER" id="PTHR43829:SF13">
    <property type="entry name" value="AQUAPORIN-10"/>
    <property type="match status" value="1"/>
</dbReference>
<dbReference type="FunFam" id="1.20.1080.10:FF:000064">
    <property type="entry name" value="Uncharacterized protein"/>
    <property type="match status" value="1"/>
</dbReference>
<comment type="similarity">
    <text evidence="1">Belongs to the MIP/aquaporin (TC 1.A.8) family.</text>
</comment>
<keyword evidence="5" id="KW-1133">Transmembrane helix</keyword>
<dbReference type="InterPro" id="IPR000425">
    <property type="entry name" value="MIP"/>
</dbReference>
<evidence type="ECO:0000256" key="1">
    <source>
        <dbReference type="ARBA" id="ARBA00006175"/>
    </source>
</evidence>
<keyword evidence="5" id="KW-0472">Membrane</keyword>
<dbReference type="GO" id="GO:0016323">
    <property type="term" value="C:basolateral plasma membrane"/>
    <property type="evidence" value="ECO:0007669"/>
    <property type="project" value="TreeGrafter"/>
</dbReference>
<evidence type="ECO:0000256" key="3">
    <source>
        <dbReference type="ARBA" id="ARBA00033993"/>
    </source>
</evidence>
<dbReference type="Pfam" id="PF00230">
    <property type="entry name" value="MIP"/>
    <property type="match status" value="1"/>
</dbReference>
<proteinExistence type="inferred from homology"/>
<dbReference type="GO" id="GO:0015204">
    <property type="term" value="F:urea transmembrane transporter activity"/>
    <property type="evidence" value="ECO:0007669"/>
    <property type="project" value="TreeGrafter"/>
</dbReference>
<keyword evidence="2" id="KW-0813">Transport</keyword>
<dbReference type="OrthoDB" id="3222at2759"/>
<evidence type="ECO:0000256" key="2">
    <source>
        <dbReference type="ARBA" id="ARBA00022448"/>
    </source>
</evidence>
<comment type="catalytic activity">
    <reaction evidence="4">
        <text>H2O(in) = H2O(out)</text>
        <dbReference type="Rhea" id="RHEA:29667"/>
        <dbReference type="ChEBI" id="CHEBI:15377"/>
    </reaction>
</comment>
<dbReference type="KEGG" id="char:105891794"/>
<keyword evidence="6" id="KW-1185">Reference proteome</keyword>
<dbReference type="AlphaFoldDB" id="A0A8M1KTN2"/>
<keyword evidence="5" id="KW-0812">Transmembrane</keyword>
<dbReference type="GO" id="GO:0015250">
    <property type="term" value="F:water channel activity"/>
    <property type="evidence" value="ECO:0007669"/>
    <property type="project" value="TreeGrafter"/>
</dbReference>
<protein>
    <submittedName>
        <fullName evidence="7">Aquaporin-10</fullName>
    </submittedName>
</protein>
<dbReference type="GeneID" id="105891794"/>
<feature type="transmembrane region" description="Helical" evidence="5">
    <location>
        <begin position="53"/>
        <end position="73"/>
    </location>
</feature>
<dbReference type="GO" id="GO:0015254">
    <property type="term" value="F:glycerol channel activity"/>
    <property type="evidence" value="ECO:0007669"/>
    <property type="project" value="TreeGrafter"/>
</dbReference>
<evidence type="ECO:0000313" key="6">
    <source>
        <dbReference type="Proteomes" id="UP000515152"/>
    </source>
</evidence>
<gene>
    <name evidence="7" type="primary">LOC105891794</name>
</gene>
<dbReference type="RefSeq" id="XP_042564984.1">
    <property type="nucleotide sequence ID" value="XM_042709050.1"/>
</dbReference>
<dbReference type="InterPro" id="IPR050363">
    <property type="entry name" value="MIP/Aquaporin"/>
</dbReference>